<feature type="compositionally biased region" description="Low complexity" evidence="1">
    <location>
        <begin position="1025"/>
        <end position="1045"/>
    </location>
</feature>
<proteinExistence type="predicted"/>
<comment type="caution">
    <text evidence="2">The sequence shown here is derived from an EMBL/GenBank/DDBJ whole genome shotgun (WGS) entry which is preliminary data.</text>
</comment>
<feature type="compositionally biased region" description="Basic and acidic residues" evidence="1">
    <location>
        <begin position="309"/>
        <end position="329"/>
    </location>
</feature>
<feature type="region of interest" description="Disordered" evidence="1">
    <location>
        <begin position="1"/>
        <end position="329"/>
    </location>
</feature>
<feature type="compositionally biased region" description="Polar residues" evidence="1">
    <location>
        <begin position="244"/>
        <end position="265"/>
    </location>
</feature>
<feature type="compositionally biased region" description="Low complexity" evidence="1">
    <location>
        <begin position="982"/>
        <end position="993"/>
    </location>
</feature>
<feature type="compositionally biased region" description="Polar residues" evidence="1">
    <location>
        <begin position="710"/>
        <end position="723"/>
    </location>
</feature>
<dbReference type="Proteomes" id="UP000837801">
    <property type="component" value="Unassembled WGS sequence"/>
</dbReference>
<dbReference type="EMBL" id="CAKXYY010000002">
    <property type="protein sequence ID" value="CAH2350885.1"/>
    <property type="molecule type" value="Genomic_DNA"/>
</dbReference>
<evidence type="ECO:0000313" key="3">
    <source>
        <dbReference type="Proteomes" id="UP000837801"/>
    </source>
</evidence>
<feature type="compositionally biased region" description="Low complexity" evidence="1">
    <location>
        <begin position="1064"/>
        <end position="1083"/>
    </location>
</feature>
<feature type="compositionally biased region" description="Polar residues" evidence="1">
    <location>
        <begin position="507"/>
        <end position="519"/>
    </location>
</feature>
<feature type="compositionally biased region" description="Polar residues" evidence="1">
    <location>
        <begin position="173"/>
        <end position="195"/>
    </location>
</feature>
<feature type="compositionally biased region" description="Polar residues" evidence="1">
    <location>
        <begin position="57"/>
        <end position="79"/>
    </location>
</feature>
<feature type="compositionally biased region" description="Polar residues" evidence="1">
    <location>
        <begin position="355"/>
        <end position="377"/>
    </location>
</feature>
<evidence type="ECO:0000256" key="1">
    <source>
        <dbReference type="SAM" id="MobiDB-lite"/>
    </source>
</evidence>
<feature type="compositionally biased region" description="Basic and acidic residues" evidence="1">
    <location>
        <begin position="1174"/>
        <end position="1185"/>
    </location>
</feature>
<feature type="compositionally biased region" description="Basic and acidic residues" evidence="1">
    <location>
        <begin position="459"/>
        <end position="473"/>
    </location>
</feature>
<feature type="compositionally biased region" description="Polar residues" evidence="1">
    <location>
        <begin position="1139"/>
        <end position="1159"/>
    </location>
</feature>
<feature type="compositionally biased region" description="Low complexity" evidence="1">
    <location>
        <begin position="432"/>
        <end position="444"/>
    </location>
</feature>
<feature type="region of interest" description="Disordered" evidence="1">
    <location>
        <begin position="1296"/>
        <end position="1391"/>
    </location>
</feature>
<organism evidence="2 3">
    <name type="scientific">[Candida] railenensis</name>
    <dbReference type="NCBI Taxonomy" id="45579"/>
    <lineage>
        <taxon>Eukaryota</taxon>
        <taxon>Fungi</taxon>
        <taxon>Dikarya</taxon>
        <taxon>Ascomycota</taxon>
        <taxon>Saccharomycotina</taxon>
        <taxon>Pichiomycetes</taxon>
        <taxon>Debaryomycetaceae</taxon>
        <taxon>Kurtzmaniella</taxon>
    </lineage>
</organism>
<feature type="compositionally biased region" description="Low complexity" evidence="1">
    <location>
        <begin position="280"/>
        <end position="294"/>
    </location>
</feature>
<feature type="compositionally biased region" description="Polar residues" evidence="1">
    <location>
        <begin position="1364"/>
        <end position="1382"/>
    </location>
</feature>
<feature type="compositionally biased region" description="Basic and acidic residues" evidence="1">
    <location>
        <begin position="266"/>
        <end position="277"/>
    </location>
</feature>
<feature type="compositionally biased region" description="Polar residues" evidence="1">
    <location>
        <begin position="393"/>
        <end position="408"/>
    </location>
</feature>
<reference evidence="2" key="1">
    <citation type="submission" date="2022-03" db="EMBL/GenBank/DDBJ databases">
        <authorList>
            <person name="Legras J.-L."/>
            <person name="Devillers H."/>
            <person name="Grondin C."/>
        </authorList>
    </citation>
    <scope>NUCLEOTIDE SEQUENCE</scope>
    <source>
        <strain evidence="2">CLIB 1423</strain>
    </source>
</reference>
<feature type="compositionally biased region" description="Polar residues" evidence="1">
    <location>
        <begin position="1338"/>
        <end position="1354"/>
    </location>
</feature>
<feature type="region of interest" description="Disordered" evidence="1">
    <location>
        <begin position="740"/>
        <end position="812"/>
    </location>
</feature>
<feature type="compositionally biased region" description="Polar residues" evidence="1">
    <location>
        <begin position="108"/>
        <end position="130"/>
    </location>
</feature>
<feature type="compositionally biased region" description="Polar residues" evidence="1">
    <location>
        <begin position="743"/>
        <end position="758"/>
    </location>
</feature>
<feature type="compositionally biased region" description="Low complexity" evidence="1">
    <location>
        <begin position="686"/>
        <end position="704"/>
    </location>
</feature>
<accession>A0A9P0QM20</accession>
<feature type="compositionally biased region" description="Low complexity" evidence="1">
    <location>
        <begin position="897"/>
        <end position="910"/>
    </location>
</feature>
<feature type="compositionally biased region" description="Basic and acidic residues" evidence="1">
    <location>
        <begin position="836"/>
        <end position="846"/>
    </location>
</feature>
<feature type="region of interest" description="Disordered" evidence="1">
    <location>
        <begin position="653"/>
        <end position="726"/>
    </location>
</feature>
<gene>
    <name evidence="2" type="ORF">CLIB1423_02S07338</name>
</gene>
<feature type="compositionally biased region" description="Low complexity" evidence="1">
    <location>
        <begin position="595"/>
        <end position="614"/>
    </location>
</feature>
<feature type="compositionally biased region" description="Polar residues" evidence="1">
    <location>
        <begin position="297"/>
        <end position="308"/>
    </location>
</feature>
<dbReference type="OrthoDB" id="4026843at2759"/>
<feature type="compositionally biased region" description="Polar residues" evidence="1">
    <location>
        <begin position="147"/>
        <end position="164"/>
    </location>
</feature>
<feature type="compositionally biased region" description="Basic and acidic residues" evidence="1">
    <location>
        <begin position="994"/>
        <end position="1011"/>
    </location>
</feature>
<feature type="region of interest" description="Disordered" evidence="1">
    <location>
        <begin position="544"/>
        <end position="629"/>
    </location>
</feature>
<feature type="compositionally biased region" description="Basic and acidic residues" evidence="1">
    <location>
        <begin position="969"/>
        <end position="981"/>
    </location>
</feature>
<feature type="compositionally biased region" description="Low complexity" evidence="1">
    <location>
        <begin position="1201"/>
        <end position="1245"/>
    </location>
</feature>
<sequence>MSEEKSGLLHKLAKPFKSQSHDSSDSKTSKLSAHEEEIVHKAYLEGKKKAEKESHSKTSNVSGTTVGDYQDRSVIQQSYDEGHSKGKNSSGKNSAVDQAYYEGKSQGYADNTTSSDPSVVASTSVGNVLSTPPKINRKPVERETGDFANQKNPTDVVNSSSTDPEASVPGVAYNTSTTKSTAQNSTSIEKNSNPIYTDESEVKEGTGYYFNPKDTQGGIYNNKDASDYSEATRQSLPVHRNLKTEPTGSSDPQIGSKSNPSTQTYSDKKSSDDKSYGKEAAAAGVGAGAAIVGAEKYSQNKNSTPSDNKNTDYDNEIAKLDRQIDSTQKDIDALSSGKYANGADDASINAVYNEPLTSRNKTPTQDKYSSGDNSHTGATYLGRVGGTDHIVPPNTNSSLDPKLASTQPTPTPVGHGVSSKSDHATSRSEQPSASGGAKGAVAGVGAAAASAVGYNAYKSHSDSTKSDSNKDVLDQSYKAGQQNAKHDTSRNIASTDATKPGSHDVSSKSAHTTSNTQQPGAFDGAKGAVAGVGAAAASAVGYDAYKSHSDSTKTNSNKDVLDQSYDAGQHSANKDTSRYAGSTDGVIGSGAEVYGSSNVGNTSSSSGSHPTTGNIEKPHLDNIDDSSSQSAGYLAGVTGVLGSAAAAIGLGASSDSANHDTAITKDNAAAGTSKRDTPIVQTNTESGTTSSGLGSALGLGSASSKVAEPTSDTTGEVNSSNKGTAVGGISAALGGAAAAVGVTSSTKGNSKAQSSNEDSLVEAAARKYPDVDEQPAFTSKKGTANIKENIESKPSDVPSESNAKNSRDLESEVIAHNKKVGVKNDDRSLLQIAQDHSADVRNEPAFKGKGSVLDSDNTEDAAAVGGDVQEVPQEVFQNQNEFIRTGGKYGNLHDDPSSSAASKNSSNRSAVEGTTSGYSHHETKPLPTDKESSHELEKEHSSSGSDKSKSGGILGTGLLGAVFGSKSSSKHDTSDEARRSSGLDNSKSSSSSKLSEKESQEYYLEGVKRGSYEAGQVQATEDYTKGNSSVSGTSKSSTGSKVAGAAAAAGVIGGAGAAAHRENSNLANTSSGTTSTSKSKGANQKSNDDNLTVEVIGVEDRAKASEIAHQASKELVRQGVDLSSGKLVVDTNNKEIYKTSATSAGETKSSKSVSNSDKTQVPPVGLDKGIGNKYHSEHEAAKAKLENAAQHGDLGNVGEPTGSHGTSHGTHGTSHGASAAGGALAGSAVAGGAAAGRSVSGNSASQKASPSEILVTVKGTKDPSEATTIANQAVETLSDRPEVLANAKELKIDTDSGIVTNEAGKKLLSTKEISTSSSSANDASYGYERQGLEHTESSDSIPRTVPSGTDSASSAVGGPIAADSTITPANAKYSTSTQSEQSVHMPGAFVP</sequence>
<feature type="compositionally biased region" description="Basic and acidic residues" evidence="1">
    <location>
        <begin position="19"/>
        <end position="56"/>
    </location>
</feature>
<feature type="region of interest" description="Disordered" evidence="1">
    <location>
        <begin position="352"/>
        <end position="444"/>
    </location>
</feature>
<feature type="region of interest" description="Disordered" evidence="1">
    <location>
        <begin position="834"/>
        <end position="1045"/>
    </location>
</feature>
<protein>
    <submittedName>
        <fullName evidence="2">Uncharacterized protein</fullName>
    </submittedName>
</protein>
<feature type="compositionally biased region" description="Basic and acidic residues" evidence="1">
    <location>
        <begin position="919"/>
        <end position="949"/>
    </location>
</feature>
<feature type="region of interest" description="Disordered" evidence="1">
    <location>
        <begin position="1061"/>
        <end position="1092"/>
    </location>
</feature>
<feature type="region of interest" description="Disordered" evidence="1">
    <location>
        <begin position="457"/>
        <end position="525"/>
    </location>
</feature>
<keyword evidence="3" id="KW-1185">Reference proteome</keyword>
<name>A0A9P0QM20_9ASCO</name>
<feature type="region of interest" description="Disordered" evidence="1">
    <location>
        <begin position="1117"/>
        <end position="1251"/>
    </location>
</feature>
<feature type="compositionally biased region" description="Low complexity" evidence="1">
    <location>
        <begin position="1306"/>
        <end position="1319"/>
    </location>
</feature>
<evidence type="ECO:0000313" key="2">
    <source>
        <dbReference type="EMBL" id="CAH2350885.1"/>
    </source>
</evidence>